<evidence type="ECO:0000313" key="3">
    <source>
        <dbReference type="EMBL" id="GAA2602377.1"/>
    </source>
</evidence>
<organism evidence="3 4">
    <name type="scientific">Actinomadura fulvescens</name>
    <dbReference type="NCBI Taxonomy" id="46160"/>
    <lineage>
        <taxon>Bacteria</taxon>
        <taxon>Bacillati</taxon>
        <taxon>Actinomycetota</taxon>
        <taxon>Actinomycetes</taxon>
        <taxon>Streptosporangiales</taxon>
        <taxon>Thermomonosporaceae</taxon>
        <taxon>Actinomadura</taxon>
    </lineage>
</organism>
<keyword evidence="3" id="KW-0378">Hydrolase</keyword>
<keyword evidence="4" id="KW-1185">Reference proteome</keyword>
<comment type="similarity">
    <text evidence="1">Belongs to the Nudix hydrolase family.</text>
</comment>
<dbReference type="InterPro" id="IPR000086">
    <property type="entry name" value="NUDIX_hydrolase_dom"/>
</dbReference>
<evidence type="ECO:0000256" key="1">
    <source>
        <dbReference type="ARBA" id="ARBA00005582"/>
    </source>
</evidence>
<dbReference type="EMBL" id="BAAATD010000005">
    <property type="protein sequence ID" value="GAA2602377.1"/>
    <property type="molecule type" value="Genomic_DNA"/>
</dbReference>
<evidence type="ECO:0000259" key="2">
    <source>
        <dbReference type="PROSITE" id="PS51462"/>
    </source>
</evidence>
<dbReference type="InterPro" id="IPR015797">
    <property type="entry name" value="NUDIX_hydrolase-like_dom_sf"/>
</dbReference>
<dbReference type="CDD" id="cd03674">
    <property type="entry name" value="NUDIX_Hydrolase"/>
    <property type="match status" value="1"/>
</dbReference>
<gene>
    <name evidence="3" type="ORF">GCM10010411_40240</name>
</gene>
<dbReference type="PANTHER" id="PTHR43736:SF1">
    <property type="entry name" value="DIHYDRONEOPTERIN TRIPHOSPHATE DIPHOSPHATASE"/>
    <property type="match status" value="1"/>
</dbReference>
<name>A0ABP6C4N0_9ACTN</name>
<accession>A0ABP6C4N0</accession>
<reference evidence="4" key="1">
    <citation type="journal article" date="2019" name="Int. J. Syst. Evol. Microbiol.">
        <title>The Global Catalogue of Microorganisms (GCM) 10K type strain sequencing project: providing services to taxonomists for standard genome sequencing and annotation.</title>
        <authorList>
            <consortium name="The Broad Institute Genomics Platform"/>
            <consortium name="The Broad Institute Genome Sequencing Center for Infectious Disease"/>
            <person name="Wu L."/>
            <person name="Ma J."/>
        </authorList>
    </citation>
    <scope>NUCLEOTIDE SEQUENCE [LARGE SCALE GENOMIC DNA]</scope>
    <source>
        <strain evidence="4">JCM 6833</strain>
    </source>
</reference>
<feature type="domain" description="Nudix hydrolase" evidence="2">
    <location>
        <begin position="45"/>
        <end position="176"/>
    </location>
</feature>
<dbReference type="Gene3D" id="3.90.79.10">
    <property type="entry name" value="Nucleoside Triphosphate Pyrophosphohydrolase"/>
    <property type="match status" value="1"/>
</dbReference>
<proteinExistence type="inferred from homology"/>
<dbReference type="PANTHER" id="PTHR43736">
    <property type="entry name" value="ADP-RIBOSE PYROPHOSPHATASE"/>
    <property type="match status" value="1"/>
</dbReference>
<protein>
    <submittedName>
        <fullName evidence="3">NUDIX hydrolase</fullName>
    </submittedName>
</protein>
<dbReference type="RefSeq" id="WP_344542975.1">
    <property type="nucleotide sequence ID" value="NZ_BAAATD010000005.1"/>
</dbReference>
<dbReference type="PROSITE" id="PS51462">
    <property type="entry name" value="NUDIX"/>
    <property type="match status" value="1"/>
</dbReference>
<dbReference type="Pfam" id="PF00293">
    <property type="entry name" value="NUDIX"/>
    <property type="match status" value="1"/>
</dbReference>
<dbReference type="SUPFAM" id="SSF55811">
    <property type="entry name" value="Nudix"/>
    <property type="match status" value="1"/>
</dbReference>
<sequence length="176" mass="19767">MTLHADALHVLTSWQAPDPQQDRLRHDFLRHLDEYADGTWRECVPGHITASTLVLDATGVQVLLTLHSKIKVWLQLGGHCEPDDVTLAEAALREATEESGIPGLVLRPEPVQLDRHAVRCHPEGSWHLDVQYVAYAPENARHAISDESDDLRWFPAERLPDLTDDAVRRLVSRAVA</sequence>
<dbReference type="Proteomes" id="UP001501509">
    <property type="component" value="Unassembled WGS sequence"/>
</dbReference>
<evidence type="ECO:0000313" key="4">
    <source>
        <dbReference type="Proteomes" id="UP001501509"/>
    </source>
</evidence>
<dbReference type="GO" id="GO:0016787">
    <property type="term" value="F:hydrolase activity"/>
    <property type="evidence" value="ECO:0007669"/>
    <property type="project" value="UniProtKB-KW"/>
</dbReference>
<comment type="caution">
    <text evidence="3">The sequence shown here is derived from an EMBL/GenBank/DDBJ whole genome shotgun (WGS) entry which is preliminary data.</text>
</comment>